<keyword evidence="2" id="KW-0963">Cytoplasm</keyword>
<evidence type="ECO:0000313" key="11">
    <source>
        <dbReference type="Proteomes" id="UP000278807"/>
    </source>
</evidence>
<evidence type="ECO:0000256" key="6">
    <source>
        <dbReference type="ARBA" id="ARBA00022845"/>
    </source>
</evidence>
<comment type="subcellular location">
    <subcellularLocation>
        <location evidence="1">Cytoplasm</location>
    </subcellularLocation>
</comment>
<dbReference type="GO" id="GO:0003723">
    <property type="term" value="F:RNA binding"/>
    <property type="evidence" value="ECO:0007669"/>
    <property type="project" value="UniProtKB-UniRule"/>
</dbReference>
<keyword evidence="3" id="KW-0479">Metal-binding</keyword>
<dbReference type="GO" id="GO:0008270">
    <property type="term" value="F:zinc ion binding"/>
    <property type="evidence" value="ECO:0007669"/>
    <property type="project" value="UniProtKB-KW"/>
</dbReference>
<comment type="similarity">
    <text evidence="8">Belongs to the nanos family.</text>
</comment>
<feature type="domain" description="Nanos-type" evidence="9">
    <location>
        <begin position="30"/>
        <end position="84"/>
    </location>
</feature>
<organism evidence="12">
    <name type="scientific">Rodentolepis nana</name>
    <name type="common">Dwarf tapeworm</name>
    <name type="synonym">Hymenolepis nana</name>
    <dbReference type="NCBI Taxonomy" id="102285"/>
    <lineage>
        <taxon>Eukaryota</taxon>
        <taxon>Metazoa</taxon>
        <taxon>Spiralia</taxon>
        <taxon>Lophotrochozoa</taxon>
        <taxon>Platyhelminthes</taxon>
        <taxon>Cestoda</taxon>
        <taxon>Eucestoda</taxon>
        <taxon>Cyclophyllidea</taxon>
        <taxon>Hymenolepididae</taxon>
        <taxon>Rodentolepis</taxon>
    </lineage>
</organism>
<reference evidence="10 11" key="2">
    <citation type="submission" date="2018-11" db="EMBL/GenBank/DDBJ databases">
        <authorList>
            <consortium name="Pathogen Informatics"/>
        </authorList>
    </citation>
    <scope>NUCLEOTIDE SEQUENCE [LARGE SCALE GENOMIC DNA]</scope>
</reference>
<dbReference type="InterPro" id="IPR024161">
    <property type="entry name" value="Znf_nanos-typ"/>
</dbReference>
<evidence type="ECO:0000256" key="2">
    <source>
        <dbReference type="ARBA" id="ARBA00022490"/>
    </source>
</evidence>
<dbReference type="EMBL" id="UZAE01001697">
    <property type="protein sequence ID" value="VDN98945.1"/>
    <property type="molecule type" value="Genomic_DNA"/>
</dbReference>
<evidence type="ECO:0000313" key="10">
    <source>
        <dbReference type="EMBL" id="VDN98945.1"/>
    </source>
</evidence>
<proteinExistence type="inferred from homology"/>
<dbReference type="Proteomes" id="UP000278807">
    <property type="component" value="Unassembled WGS sequence"/>
</dbReference>
<gene>
    <name evidence="10" type="ORF">HNAJ_LOCUS3086</name>
</gene>
<dbReference type="STRING" id="102285.A0A0R3T7P9"/>
<keyword evidence="4 8" id="KW-0863">Zinc-finger</keyword>
<dbReference type="OrthoDB" id="10010129at2759"/>
<keyword evidence="11" id="KW-1185">Reference proteome</keyword>
<sequence>MSVIDLCHLDDFLVRVSCLIRRLNEATIDLCVFCRNNHETYETYTSHKVKDRSGRVVCPILRRLVCPLCSATGDVAHTIRYCPFLTSKNMASLNSTVGASRIGSPKSSTQLDLGIGSNRFSRLL</sequence>
<dbReference type="InterPro" id="IPR038129">
    <property type="entry name" value="Nanos_sf"/>
</dbReference>
<evidence type="ECO:0000256" key="5">
    <source>
        <dbReference type="ARBA" id="ARBA00022833"/>
    </source>
</evidence>
<dbReference type="Gene3D" id="4.10.60.30">
    <property type="entry name" value="Nanos, RNA-binding domain"/>
    <property type="match status" value="1"/>
</dbReference>
<dbReference type="WBParaSite" id="HNAJ_0000308701-mRNA-1">
    <property type="protein sequence ID" value="HNAJ_0000308701-mRNA-1"/>
    <property type="gene ID" value="HNAJ_0000308701"/>
</dbReference>
<evidence type="ECO:0000256" key="7">
    <source>
        <dbReference type="ARBA" id="ARBA00022884"/>
    </source>
</evidence>
<dbReference type="Pfam" id="PF05741">
    <property type="entry name" value="zf-nanos"/>
    <property type="match status" value="1"/>
</dbReference>
<evidence type="ECO:0000313" key="12">
    <source>
        <dbReference type="WBParaSite" id="HNAJ_0000308701-mRNA-1"/>
    </source>
</evidence>
<name>A0A0R3T7P9_RODNA</name>
<dbReference type="InterPro" id="IPR008705">
    <property type="entry name" value="Nanos/Xcar2"/>
</dbReference>
<dbReference type="GO" id="GO:0006417">
    <property type="term" value="P:regulation of translation"/>
    <property type="evidence" value="ECO:0007669"/>
    <property type="project" value="UniProtKB-UniRule"/>
</dbReference>
<evidence type="ECO:0000256" key="8">
    <source>
        <dbReference type="PROSITE-ProRule" id="PRU00855"/>
    </source>
</evidence>
<evidence type="ECO:0000256" key="1">
    <source>
        <dbReference type="ARBA" id="ARBA00004496"/>
    </source>
</evidence>
<dbReference type="AlphaFoldDB" id="A0A0R3T7P9"/>
<dbReference type="PROSITE" id="PS51522">
    <property type="entry name" value="ZF_NANOS"/>
    <property type="match status" value="1"/>
</dbReference>
<reference evidence="12" key="1">
    <citation type="submission" date="2017-02" db="UniProtKB">
        <authorList>
            <consortium name="WormBaseParasite"/>
        </authorList>
    </citation>
    <scope>IDENTIFICATION</scope>
</reference>
<evidence type="ECO:0000259" key="9">
    <source>
        <dbReference type="PROSITE" id="PS51522"/>
    </source>
</evidence>
<protein>
    <submittedName>
        <fullName evidence="12">Nanos-type domain-containing protein</fullName>
    </submittedName>
</protein>
<evidence type="ECO:0000256" key="3">
    <source>
        <dbReference type="ARBA" id="ARBA00022723"/>
    </source>
</evidence>
<keyword evidence="7 8" id="KW-0694">RNA-binding</keyword>
<keyword evidence="5" id="KW-0862">Zinc</keyword>
<dbReference type="GO" id="GO:0005737">
    <property type="term" value="C:cytoplasm"/>
    <property type="evidence" value="ECO:0007669"/>
    <property type="project" value="UniProtKB-SubCell"/>
</dbReference>
<accession>A0A0R3T7P9</accession>
<dbReference type="PANTHER" id="PTHR12887">
    <property type="entry name" value="NANOS PROTEIN"/>
    <property type="match status" value="1"/>
</dbReference>
<evidence type="ECO:0000256" key="4">
    <source>
        <dbReference type="ARBA" id="ARBA00022771"/>
    </source>
</evidence>
<keyword evidence="6 8" id="KW-0810">Translation regulation</keyword>